<evidence type="ECO:0000313" key="3">
    <source>
        <dbReference type="EMBL" id="KAK0743896.1"/>
    </source>
</evidence>
<dbReference type="EMBL" id="JAUKUD010000005">
    <property type="protein sequence ID" value="KAK0743896.1"/>
    <property type="molecule type" value="Genomic_DNA"/>
</dbReference>
<dbReference type="AlphaFoldDB" id="A0AA40K2V4"/>
<feature type="region of interest" description="Disordered" evidence="1">
    <location>
        <begin position="349"/>
        <end position="373"/>
    </location>
</feature>
<proteinExistence type="predicted"/>
<keyword evidence="4" id="KW-1185">Reference proteome</keyword>
<sequence length="478" mass="50018">MAASAIHGGTAPLAALTTIFRPPCPTSWVMTGTQVFSQLPPFPSPGPVGCDPPLWQQNLAGGGFQYYSPAICPSGFAVGPSCGVTKTRTQEGFPAVRPGENVAYCVPAGMSCTTDTTDFRGGVWGMARAGGAVTVGPAMQIRWMDADLSALETHPLTPGLVLRAAATFRGPRVTLKATATPDDSLPLYPMATDVLPLPGSTSTTSISLPTTSSSGSSPTATGSSSPTATGSSSAQGISDDQGPGKHSIAAFVAVIVAVLVGIMLGVLSLIMIRRHKAGKLTGVSASVVGWILRERKDDDGGEKGKLDDQASLSGVEIGYPQIPPLAGLDNGMVFGSEVNPAELDGWGVAERPKRRSGVPRRPRRPKSLSVGQLPWMMVHRMPTLRESLREGSQENIEPLDTPKSTQPDPPSPRPLASRSLTWPRLGIESPSNLPLPSPLSVPPMPFSPSSIGDQGIAERLSSYWENPEEPAIRASRVP</sequence>
<organism evidence="3 4">
    <name type="scientific">Schizothecium vesticola</name>
    <dbReference type="NCBI Taxonomy" id="314040"/>
    <lineage>
        <taxon>Eukaryota</taxon>
        <taxon>Fungi</taxon>
        <taxon>Dikarya</taxon>
        <taxon>Ascomycota</taxon>
        <taxon>Pezizomycotina</taxon>
        <taxon>Sordariomycetes</taxon>
        <taxon>Sordariomycetidae</taxon>
        <taxon>Sordariales</taxon>
        <taxon>Schizotheciaceae</taxon>
        <taxon>Schizothecium</taxon>
    </lineage>
</organism>
<evidence type="ECO:0000256" key="1">
    <source>
        <dbReference type="SAM" id="MobiDB-lite"/>
    </source>
</evidence>
<reference evidence="3" key="1">
    <citation type="submission" date="2023-06" db="EMBL/GenBank/DDBJ databases">
        <title>Genome-scale phylogeny and comparative genomics of the fungal order Sordariales.</title>
        <authorList>
            <consortium name="Lawrence Berkeley National Laboratory"/>
            <person name="Hensen N."/>
            <person name="Bonometti L."/>
            <person name="Westerberg I."/>
            <person name="Brannstrom I.O."/>
            <person name="Guillou S."/>
            <person name="Cros-Aarteil S."/>
            <person name="Calhoun S."/>
            <person name="Haridas S."/>
            <person name="Kuo A."/>
            <person name="Mondo S."/>
            <person name="Pangilinan J."/>
            <person name="Riley R."/>
            <person name="LaButti K."/>
            <person name="Andreopoulos B."/>
            <person name="Lipzen A."/>
            <person name="Chen C."/>
            <person name="Yanf M."/>
            <person name="Daum C."/>
            <person name="Ng V."/>
            <person name="Clum A."/>
            <person name="Steindorff A."/>
            <person name="Ohm R."/>
            <person name="Martin F."/>
            <person name="Silar P."/>
            <person name="Natvig D."/>
            <person name="Lalanne C."/>
            <person name="Gautier V."/>
            <person name="Ament-velasquez S.L."/>
            <person name="Kruys A."/>
            <person name="Hutchinson M.I."/>
            <person name="Powell A.J."/>
            <person name="Barry K."/>
            <person name="Miller A.N."/>
            <person name="Grigoriev I.V."/>
            <person name="Debuchy R."/>
            <person name="Gladieux P."/>
            <person name="Thoren M.H."/>
            <person name="Johannesson H."/>
        </authorList>
    </citation>
    <scope>NUCLEOTIDE SEQUENCE</scope>
    <source>
        <strain evidence="3">SMH3187-1</strain>
    </source>
</reference>
<feature type="compositionally biased region" description="Basic residues" evidence="1">
    <location>
        <begin position="352"/>
        <end position="366"/>
    </location>
</feature>
<feature type="region of interest" description="Disordered" evidence="1">
    <location>
        <begin position="199"/>
        <end position="240"/>
    </location>
</feature>
<keyword evidence="2" id="KW-0472">Membrane</keyword>
<name>A0AA40K2V4_9PEZI</name>
<gene>
    <name evidence="3" type="ORF">B0T18DRAFT_392589</name>
</gene>
<accession>A0AA40K2V4</accession>
<feature type="region of interest" description="Disordered" evidence="1">
    <location>
        <begin position="388"/>
        <end position="478"/>
    </location>
</feature>
<feature type="compositionally biased region" description="Low complexity" evidence="1">
    <location>
        <begin position="199"/>
        <end position="234"/>
    </location>
</feature>
<evidence type="ECO:0000313" key="4">
    <source>
        <dbReference type="Proteomes" id="UP001172155"/>
    </source>
</evidence>
<evidence type="ECO:0000256" key="2">
    <source>
        <dbReference type="SAM" id="Phobius"/>
    </source>
</evidence>
<keyword evidence="2" id="KW-1133">Transmembrane helix</keyword>
<dbReference type="Proteomes" id="UP001172155">
    <property type="component" value="Unassembled WGS sequence"/>
</dbReference>
<comment type="caution">
    <text evidence="3">The sequence shown here is derived from an EMBL/GenBank/DDBJ whole genome shotgun (WGS) entry which is preliminary data.</text>
</comment>
<feature type="compositionally biased region" description="Pro residues" evidence="1">
    <location>
        <begin position="433"/>
        <end position="446"/>
    </location>
</feature>
<keyword evidence="2" id="KW-0812">Transmembrane</keyword>
<feature type="transmembrane region" description="Helical" evidence="2">
    <location>
        <begin position="248"/>
        <end position="272"/>
    </location>
</feature>
<protein>
    <submittedName>
        <fullName evidence="3">Uncharacterized protein</fullName>
    </submittedName>
</protein>